<sequence length="118" mass="12352">MSSSGRRQEEAGTMDGTCQGRLGWMAPRAETGPVAELSETVTEGEAHPSACLLEDHLGANDEWRLSRGGDDMGANVETEGRGGQVPPGEEAAQQSPQSRAALRGKEAPGPRRLRGGSP</sequence>
<feature type="compositionally biased region" description="Basic and acidic residues" evidence="1">
    <location>
        <begin position="53"/>
        <end position="70"/>
    </location>
</feature>
<dbReference type="AlphaFoldDB" id="A0A8H6KGY0"/>
<proteinExistence type="predicted"/>
<dbReference type="EMBL" id="WIGO01000082">
    <property type="protein sequence ID" value="KAF6831354.1"/>
    <property type="molecule type" value="Genomic_DNA"/>
</dbReference>
<organism evidence="2 3">
    <name type="scientific">Colletotrichum plurivorum</name>
    <dbReference type="NCBI Taxonomy" id="2175906"/>
    <lineage>
        <taxon>Eukaryota</taxon>
        <taxon>Fungi</taxon>
        <taxon>Dikarya</taxon>
        <taxon>Ascomycota</taxon>
        <taxon>Pezizomycotina</taxon>
        <taxon>Sordariomycetes</taxon>
        <taxon>Hypocreomycetidae</taxon>
        <taxon>Glomerellales</taxon>
        <taxon>Glomerellaceae</taxon>
        <taxon>Colletotrichum</taxon>
        <taxon>Colletotrichum orchidearum species complex</taxon>
    </lineage>
</organism>
<accession>A0A8H6KGY0</accession>
<evidence type="ECO:0000313" key="3">
    <source>
        <dbReference type="Proteomes" id="UP000654918"/>
    </source>
</evidence>
<evidence type="ECO:0000313" key="2">
    <source>
        <dbReference type="EMBL" id="KAF6831354.1"/>
    </source>
</evidence>
<protein>
    <submittedName>
        <fullName evidence="2">Uncharacterized protein</fullName>
    </submittedName>
</protein>
<feature type="compositionally biased region" description="Basic and acidic residues" evidence="1">
    <location>
        <begin position="1"/>
        <end position="10"/>
    </location>
</feature>
<keyword evidence="3" id="KW-1185">Reference proteome</keyword>
<comment type="caution">
    <text evidence="2">The sequence shown here is derived from an EMBL/GenBank/DDBJ whole genome shotgun (WGS) entry which is preliminary data.</text>
</comment>
<name>A0A8H6KGY0_9PEZI</name>
<gene>
    <name evidence="2" type="ORF">CPLU01_06773</name>
</gene>
<dbReference type="Proteomes" id="UP000654918">
    <property type="component" value="Unassembled WGS sequence"/>
</dbReference>
<reference evidence="2" key="1">
    <citation type="journal article" date="2020" name="Phytopathology">
        <title>Genome Sequence Resources of Colletotrichum truncatum, C. plurivorum, C. musicola, and C. sojae: Four Species Pathogenic to Soybean (Glycine max).</title>
        <authorList>
            <person name="Rogerio F."/>
            <person name="Boufleur T.R."/>
            <person name="Ciampi-Guillardi M."/>
            <person name="Sukno S.A."/>
            <person name="Thon M.R."/>
            <person name="Massola Junior N.S."/>
            <person name="Baroncelli R."/>
        </authorList>
    </citation>
    <scope>NUCLEOTIDE SEQUENCE</scope>
    <source>
        <strain evidence="2">LFN00145</strain>
    </source>
</reference>
<evidence type="ECO:0000256" key="1">
    <source>
        <dbReference type="SAM" id="MobiDB-lite"/>
    </source>
</evidence>
<feature type="region of interest" description="Disordered" evidence="1">
    <location>
        <begin position="1"/>
        <end position="118"/>
    </location>
</feature>